<dbReference type="InterPro" id="IPR015894">
    <property type="entry name" value="Guanylate-bd_N"/>
</dbReference>
<sequence length="144" mass="16805">FITEMSKHVKISDSPSSQRGAEDLDLYLPLFILAIRDFSLELKSNGREISSDEYLEECLSLRNGNQDFDVKYDEPRMCIRKYFRRRKCFTFDRPGSRATLKNLETMTDDDLEKEFVEDSQKFSDFVLLECLPKSLDNGQPVNGR</sequence>
<protein>
    <recommendedName>
        <fullName evidence="4">GB1/RHD3-type G domain-containing protein</fullName>
    </recommendedName>
</protein>
<dbReference type="Proteomes" id="UP001634394">
    <property type="component" value="Unassembled WGS sequence"/>
</dbReference>
<evidence type="ECO:0000256" key="1">
    <source>
        <dbReference type="ARBA" id="ARBA00022741"/>
    </source>
</evidence>
<dbReference type="AlphaFoldDB" id="A0ABD3WEL0"/>
<keyword evidence="1" id="KW-0547">Nucleotide-binding</keyword>
<dbReference type="Pfam" id="PF02263">
    <property type="entry name" value="GBP"/>
    <property type="match status" value="1"/>
</dbReference>
<name>A0ABD3WEL0_SINWO</name>
<dbReference type="GO" id="GO:0005525">
    <property type="term" value="F:GTP binding"/>
    <property type="evidence" value="ECO:0007669"/>
    <property type="project" value="UniProtKB-KW"/>
</dbReference>
<feature type="non-terminal residue" evidence="5">
    <location>
        <position position="144"/>
    </location>
</feature>
<comment type="caution">
    <text evidence="5">The sequence shown here is derived from an EMBL/GenBank/DDBJ whole genome shotgun (WGS) entry which is preliminary data.</text>
</comment>
<comment type="similarity">
    <text evidence="3">Belongs to the TRAFAC class dynamin-like GTPase superfamily. GB1/RHD3 GTPase family.</text>
</comment>
<dbReference type="Gene3D" id="3.40.50.300">
    <property type="entry name" value="P-loop containing nucleotide triphosphate hydrolases"/>
    <property type="match status" value="1"/>
</dbReference>
<keyword evidence="2" id="KW-0342">GTP-binding</keyword>
<dbReference type="PROSITE" id="PS51715">
    <property type="entry name" value="G_GB1_RHD3"/>
    <property type="match status" value="1"/>
</dbReference>
<keyword evidence="6" id="KW-1185">Reference proteome</keyword>
<feature type="domain" description="GB1/RHD3-type G" evidence="4">
    <location>
        <begin position="1"/>
        <end position="131"/>
    </location>
</feature>
<evidence type="ECO:0000256" key="3">
    <source>
        <dbReference type="PROSITE-ProRule" id="PRU01052"/>
    </source>
</evidence>
<reference evidence="5 6" key="1">
    <citation type="submission" date="2024-11" db="EMBL/GenBank/DDBJ databases">
        <title>Chromosome-level genome assembly of the freshwater bivalve Anodonta woodiana.</title>
        <authorList>
            <person name="Chen X."/>
        </authorList>
    </citation>
    <scope>NUCLEOTIDE SEQUENCE [LARGE SCALE GENOMIC DNA]</scope>
    <source>
        <strain evidence="5">MN2024</strain>
        <tissue evidence="5">Gills</tissue>
    </source>
</reference>
<accession>A0ABD3WEL0</accession>
<dbReference type="InterPro" id="IPR027417">
    <property type="entry name" value="P-loop_NTPase"/>
</dbReference>
<evidence type="ECO:0000313" key="5">
    <source>
        <dbReference type="EMBL" id="KAL3871950.1"/>
    </source>
</evidence>
<evidence type="ECO:0000313" key="6">
    <source>
        <dbReference type="Proteomes" id="UP001634394"/>
    </source>
</evidence>
<dbReference type="SUPFAM" id="SSF52540">
    <property type="entry name" value="P-loop containing nucleoside triphosphate hydrolases"/>
    <property type="match status" value="1"/>
</dbReference>
<dbReference type="EMBL" id="JBJQND010000007">
    <property type="protein sequence ID" value="KAL3871950.1"/>
    <property type="molecule type" value="Genomic_DNA"/>
</dbReference>
<evidence type="ECO:0000259" key="4">
    <source>
        <dbReference type="PROSITE" id="PS51715"/>
    </source>
</evidence>
<dbReference type="InterPro" id="IPR030386">
    <property type="entry name" value="G_GB1_RHD3_dom"/>
</dbReference>
<proteinExistence type="inferred from homology"/>
<evidence type="ECO:0000256" key="2">
    <source>
        <dbReference type="ARBA" id="ARBA00023134"/>
    </source>
</evidence>
<dbReference type="PANTHER" id="PTHR10751">
    <property type="entry name" value="GUANYLATE BINDING PROTEIN"/>
    <property type="match status" value="1"/>
</dbReference>
<feature type="non-terminal residue" evidence="5">
    <location>
        <position position="1"/>
    </location>
</feature>
<gene>
    <name evidence="5" type="ORF">ACJMK2_039922</name>
</gene>
<organism evidence="5 6">
    <name type="scientific">Sinanodonta woodiana</name>
    <name type="common">Chinese pond mussel</name>
    <name type="synonym">Anodonta woodiana</name>
    <dbReference type="NCBI Taxonomy" id="1069815"/>
    <lineage>
        <taxon>Eukaryota</taxon>
        <taxon>Metazoa</taxon>
        <taxon>Spiralia</taxon>
        <taxon>Lophotrochozoa</taxon>
        <taxon>Mollusca</taxon>
        <taxon>Bivalvia</taxon>
        <taxon>Autobranchia</taxon>
        <taxon>Heteroconchia</taxon>
        <taxon>Palaeoheterodonta</taxon>
        <taxon>Unionida</taxon>
        <taxon>Unionoidea</taxon>
        <taxon>Unionidae</taxon>
        <taxon>Unioninae</taxon>
        <taxon>Sinanodonta</taxon>
    </lineage>
</organism>